<accession>A0ABW0UP17</accession>
<dbReference type="InterPro" id="IPR017795">
    <property type="entry name" value="ABBA_NscD-like"/>
</dbReference>
<comment type="caution">
    <text evidence="2">The sequence shown here is derived from an EMBL/GenBank/DDBJ whole genome shotgun (WGS) entry which is preliminary data.</text>
</comment>
<gene>
    <name evidence="2" type="ORF">ACFPZJ_10930</name>
</gene>
<dbReference type="SFLD" id="SFLDG01162">
    <property type="entry name" value="I"/>
    <property type="match status" value="1"/>
</dbReference>
<evidence type="ECO:0000313" key="2">
    <source>
        <dbReference type="EMBL" id="MFC5634286.1"/>
    </source>
</evidence>
<keyword evidence="1" id="KW-0808">Transferase</keyword>
<dbReference type="SFLD" id="SFLDS00036">
    <property type="entry name" value="Aromatic_Prenyltransferase"/>
    <property type="match status" value="1"/>
</dbReference>
<sequence>MSRASAGEIPAAQVDSLTLGDHVAGQLVRLGSAVGLKEADAALYAEILVESLGQGARRPLSQPPLSPSFISDDHTPVEFSLALRPDAAPVLRVLAEPGWAAADMEGNGRQGLTVIREMARRWDFSTAQLDRLADLFLPPSAHGPLALWYALELRPGGVPGIKVYLNPAASGPEQAGATVREALRRLGHHKAFAMLPEAAGYPFLALDIGVWETPRVKVYTTHPALSAREACALNRTVPGPGPEDVAAFFHIAAGERPTTGAENGPEARLVRRPALACHSFTEDETGRPSGFTLHIPVRDYVRDDAEALARASALLTRFGTDPSVLDRALAALTTRQLSDGAGLIAYLALAYERGRPLRITAYVSSEAYAVRPPLPYPPGR</sequence>
<keyword evidence="3" id="KW-1185">Reference proteome</keyword>
<proteinExistence type="predicted"/>
<reference evidence="3" key="1">
    <citation type="journal article" date="2019" name="Int. J. Syst. Evol. Microbiol.">
        <title>The Global Catalogue of Microorganisms (GCM) 10K type strain sequencing project: providing services to taxonomists for standard genome sequencing and annotation.</title>
        <authorList>
            <consortium name="The Broad Institute Genomics Platform"/>
            <consortium name="The Broad Institute Genome Sequencing Center for Infectious Disease"/>
            <person name="Wu L."/>
            <person name="Ma J."/>
        </authorList>
    </citation>
    <scope>NUCLEOTIDE SEQUENCE [LARGE SCALE GENOMIC DNA]</scope>
    <source>
        <strain evidence="3">CGMCC 4.7248</strain>
    </source>
</reference>
<protein>
    <submittedName>
        <fullName evidence="2">Tryptophan dimethylallyltransferase family protein</fullName>
    </submittedName>
</protein>
<name>A0ABW0UP17_9ACTN</name>
<evidence type="ECO:0000313" key="3">
    <source>
        <dbReference type="Proteomes" id="UP001596154"/>
    </source>
</evidence>
<evidence type="ECO:0000256" key="1">
    <source>
        <dbReference type="ARBA" id="ARBA00022679"/>
    </source>
</evidence>
<dbReference type="Proteomes" id="UP001596154">
    <property type="component" value="Unassembled WGS sequence"/>
</dbReference>
<dbReference type="Pfam" id="PF11991">
    <property type="entry name" value="Trp_DMAT"/>
    <property type="match status" value="1"/>
</dbReference>
<dbReference type="InterPro" id="IPR033964">
    <property type="entry name" value="ABBA"/>
</dbReference>
<organism evidence="2 3">
    <name type="scientific">Streptomyces bullii</name>
    <dbReference type="NCBI Taxonomy" id="349910"/>
    <lineage>
        <taxon>Bacteria</taxon>
        <taxon>Bacillati</taxon>
        <taxon>Actinomycetota</taxon>
        <taxon>Actinomycetes</taxon>
        <taxon>Kitasatosporales</taxon>
        <taxon>Streptomycetaceae</taxon>
        <taxon>Streptomyces</taxon>
    </lineage>
</organism>
<dbReference type="RefSeq" id="WP_381019962.1">
    <property type="nucleotide sequence ID" value="NZ_JBHSNY010000003.1"/>
</dbReference>
<dbReference type="EMBL" id="JBHSNY010000003">
    <property type="protein sequence ID" value="MFC5634286.1"/>
    <property type="molecule type" value="Genomic_DNA"/>
</dbReference>